<dbReference type="PANTHER" id="PTHR44591">
    <property type="entry name" value="STRESS RESPONSE REGULATOR PROTEIN 1"/>
    <property type="match status" value="1"/>
</dbReference>
<protein>
    <submittedName>
        <fullName evidence="4">Response regulator transcription factor</fullName>
    </submittedName>
</protein>
<keyword evidence="5" id="KW-1185">Reference proteome</keyword>
<accession>A0A6M5U9K3</accession>
<evidence type="ECO:0000313" key="4">
    <source>
        <dbReference type="EMBL" id="QJW35147.1"/>
    </source>
</evidence>
<evidence type="ECO:0000259" key="3">
    <source>
        <dbReference type="PROSITE" id="PS50110"/>
    </source>
</evidence>
<dbReference type="OrthoDB" id="144620at2"/>
<dbReference type="InterPro" id="IPR011006">
    <property type="entry name" value="CheY-like_superfamily"/>
</dbReference>
<keyword evidence="1 2" id="KW-0597">Phosphoprotein</keyword>
<dbReference type="Proteomes" id="UP000451354">
    <property type="component" value="Chromosome"/>
</dbReference>
<evidence type="ECO:0000256" key="1">
    <source>
        <dbReference type="ARBA" id="ARBA00022553"/>
    </source>
</evidence>
<dbReference type="GO" id="GO:0000160">
    <property type="term" value="P:phosphorelay signal transduction system"/>
    <property type="evidence" value="ECO:0007669"/>
    <property type="project" value="InterPro"/>
</dbReference>
<sequence>METTVVIVDDSTVYIAAAQALLEREGMQVVGHAGGSAEAVDLCARVQPDVVLVDVALGGESGFDVVRRLAREGGPTLVLISTRTADEVDEMLDASPAAGFVTKSALSADVIRSLMPSAG</sequence>
<organism evidence="4 5">
    <name type="scientific">Cellulosimicrobium protaetiae</name>
    <dbReference type="NCBI Taxonomy" id="2587808"/>
    <lineage>
        <taxon>Bacteria</taxon>
        <taxon>Bacillati</taxon>
        <taxon>Actinomycetota</taxon>
        <taxon>Actinomycetes</taxon>
        <taxon>Micrococcales</taxon>
        <taxon>Promicromonosporaceae</taxon>
        <taxon>Cellulosimicrobium</taxon>
    </lineage>
</organism>
<dbReference type="PANTHER" id="PTHR44591:SF3">
    <property type="entry name" value="RESPONSE REGULATORY DOMAIN-CONTAINING PROTEIN"/>
    <property type="match status" value="1"/>
</dbReference>
<dbReference type="SUPFAM" id="SSF52172">
    <property type="entry name" value="CheY-like"/>
    <property type="match status" value="1"/>
</dbReference>
<dbReference type="Gene3D" id="3.40.50.2300">
    <property type="match status" value="1"/>
</dbReference>
<dbReference type="KEGG" id="cprt:FIC82_001920"/>
<evidence type="ECO:0000256" key="2">
    <source>
        <dbReference type="PROSITE-ProRule" id="PRU00169"/>
    </source>
</evidence>
<dbReference type="Pfam" id="PF00072">
    <property type="entry name" value="Response_reg"/>
    <property type="match status" value="1"/>
</dbReference>
<proteinExistence type="predicted"/>
<dbReference type="InterPro" id="IPR050595">
    <property type="entry name" value="Bact_response_regulator"/>
</dbReference>
<reference evidence="5" key="1">
    <citation type="journal article" date="2022" name="Int. J. Syst. Evol. Microbiol.">
        <title>Cellulosimicrobium protaetiae sp. nov., isolated from the gut of the larva of Protaetia brevitarsis seulensis.</title>
        <authorList>
            <person name="Le Han H."/>
            <person name="Nguyen T.T.H."/>
            <person name="Li Z."/>
            <person name="Shin N.R."/>
            <person name="Kim S.G."/>
        </authorList>
    </citation>
    <scope>NUCLEOTIDE SEQUENCE [LARGE SCALE GENOMIC DNA]</scope>
    <source>
        <strain evidence="5">BI34</strain>
    </source>
</reference>
<dbReference type="InterPro" id="IPR058245">
    <property type="entry name" value="NreC/VraR/RcsB-like_REC"/>
</dbReference>
<dbReference type="EMBL" id="CP052757">
    <property type="protein sequence ID" value="QJW35147.1"/>
    <property type="molecule type" value="Genomic_DNA"/>
</dbReference>
<dbReference type="SMART" id="SM00448">
    <property type="entry name" value="REC"/>
    <property type="match status" value="1"/>
</dbReference>
<gene>
    <name evidence="4" type="ORF">FIC82_001920</name>
</gene>
<name>A0A6M5U9K3_9MICO</name>
<dbReference type="InterPro" id="IPR001789">
    <property type="entry name" value="Sig_transdc_resp-reg_receiver"/>
</dbReference>
<dbReference type="CDD" id="cd17535">
    <property type="entry name" value="REC_NarL-like"/>
    <property type="match status" value="1"/>
</dbReference>
<dbReference type="PROSITE" id="PS50110">
    <property type="entry name" value="RESPONSE_REGULATORY"/>
    <property type="match status" value="1"/>
</dbReference>
<dbReference type="AlphaFoldDB" id="A0A6M5U9K3"/>
<feature type="modified residue" description="4-aspartylphosphate" evidence="2">
    <location>
        <position position="54"/>
    </location>
</feature>
<feature type="domain" description="Response regulatory" evidence="3">
    <location>
        <begin position="4"/>
        <end position="118"/>
    </location>
</feature>
<dbReference type="RefSeq" id="WP_154797354.1">
    <property type="nucleotide sequence ID" value="NZ_CP052757.1"/>
</dbReference>
<evidence type="ECO:0000313" key="5">
    <source>
        <dbReference type="Proteomes" id="UP000451354"/>
    </source>
</evidence>